<dbReference type="OrthoDB" id="1716816at2759"/>
<dbReference type="AlphaFoldDB" id="A0A8H3EKV1"/>
<feature type="domain" description="FAD-binding" evidence="5">
    <location>
        <begin position="7"/>
        <end position="364"/>
    </location>
</feature>
<dbReference type="InterPro" id="IPR002938">
    <property type="entry name" value="FAD-bd"/>
</dbReference>
<dbReference type="PANTHER" id="PTHR43004:SF7">
    <property type="entry name" value="P-HYDROXYBENZOATE-M-HYDROXYLASE"/>
    <property type="match status" value="1"/>
</dbReference>
<dbReference type="Gene3D" id="3.30.9.10">
    <property type="entry name" value="D-Amino Acid Oxidase, subunit A, domain 2"/>
    <property type="match status" value="1"/>
</dbReference>
<dbReference type="PRINTS" id="PR00420">
    <property type="entry name" value="RNGMNOXGNASE"/>
</dbReference>
<dbReference type="InterPro" id="IPR012941">
    <property type="entry name" value="Phe_hydrox_C_dim_dom"/>
</dbReference>
<dbReference type="Pfam" id="PF01494">
    <property type="entry name" value="FAD_binding_3"/>
    <property type="match status" value="1"/>
</dbReference>
<name>A0A8H3EKV1_9LECA</name>
<evidence type="ECO:0000259" key="6">
    <source>
        <dbReference type="Pfam" id="PF07976"/>
    </source>
</evidence>
<evidence type="ECO:0000256" key="1">
    <source>
        <dbReference type="ARBA" id="ARBA00007801"/>
    </source>
</evidence>
<organism evidence="7 8">
    <name type="scientific">Imshaugia aleurites</name>
    <dbReference type="NCBI Taxonomy" id="172621"/>
    <lineage>
        <taxon>Eukaryota</taxon>
        <taxon>Fungi</taxon>
        <taxon>Dikarya</taxon>
        <taxon>Ascomycota</taxon>
        <taxon>Pezizomycotina</taxon>
        <taxon>Lecanoromycetes</taxon>
        <taxon>OSLEUM clade</taxon>
        <taxon>Lecanoromycetidae</taxon>
        <taxon>Lecanorales</taxon>
        <taxon>Lecanorineae</taxon>
        <taxon>Parmeliaceae</taxon>
        <taxon>Imshaugia</taxon>
    </lineage>
</organism>
<dbReference type="CDD" id="cd02979">
    <property type="entry name" value="PHOX_C"/>
    <property type="match status" value="1"/>
</dbReference>
<comment type="similarity">
    <text evidence="1">Belongs to the PheA/TfdB FAD monooxygenase family.</text>
</comment>
<dbReference type="InterPro" id="IPR038220">
    <property type="entry name" value="PHOX_C_sf"/>
</dbReference>
<dbReference type="GO" id="GO:0016709">
    <property type="term" value="F:oxidoreductase activity, acting on paired donors, with incorporation or reduction of molecular oxygen, NAD(P)H as one donor, and incorporation of one atom of oxygen"/>
    <property type="evidence" value="ECO:0007669"/>
    <property type="project" value="UniProtKB-ARBA"/>
</dbReference>
<keyword evidence="2" id="KW-0285">Flavoprotein</keyword>
<dbReference type="Gene3D" id="3.40.30.20">
    <property type="match status" value="1"/>
</dbReference>
<dbReference type="InterPro" id="IPR036188">
    <property type="entry name" value="FAD/NAD-bd_sf"/>
</dbReference>
<sequence length="638" mass="70404">MSDSVRKYDVVVVGAGPTGLLFSACLARWGYKIKHIDIRSEATVAGRADGIQPRSLDLLCNMGLKDDIMAHKPGTFRDVAFWDPDPSGLGISRTGSWPSCPASVSARYPFTTTLHQGLIEDVLIRDLERRGVHILRPWSILAFSVDTQCPDVEYPVQVKIQNMNTGDVEGIQSKYLFSGEGVKSSIRKKLGIQMSYRGSPLVNQWGVIDARISTDFPDIKSKCNIHSEAGSMMIIPRERDILRFYVQLPAESGKTCTLDDMQEVARKVLHPFRVEWEYVEWFSSYKVAQGIAAKYSSDSQRVFLGGDACHTHSPKAGQGMNTGFLDAQNLAWKIHAVQRGFASRSILATYEHERMHVAKRLLDFDASYNKLFSERRQNHNGGQPEDDDFVQAFREACDFTSGYGVTYPPNVLNLDHTHPLSAIALLSSAYPAKTTLRAGTLFPAVDVTRVIDNSTVHLEQAVPFNGAFRIYIFAGQTTTAGIPAALADFARYSLQKGSYYSSFPPVQNEGTGNFGSHCPPLPIYAFCTIFALHRSDIDIDKMVPRLLGSDRSQVYADDAAGEGTTNDTTHRRMGTDGNASAVVVVRPDGYIGCIVRLVEGSATVDVLNAYFGRFVTRSMGSRLKEEGLAGIDVPVLRR</sequence>
<evidence type="ECO:0000313" key="7">
    <source>
        <dbReference type="EMBL" id="CAF9905882.1"/>
    </source>
</evidence>
<comment type="caution">
    <text evidence="7">The sequence shown here is derived from an EMBL/GenBank/DDBJ whole genome shotgun (WGS) entry which is preliminary data.</text>
</comment>
<reference evidence="7" key="1">
    <citation type="submission" date="2021-03" db="EMBL/GenBank/DDBJ databases">
        <authorList>
            <person name="Tagirdzhanova G."/>
        </authorList>
    </citation>
    <scope>NUCLEOTIDE SEQUENCE</scope>
</reference>
<dbReference type="InterPro" id="IPR036249">
    <property type="entry name" value="Thioredoxin-like_sf"/>
</dbReference>
<gene>
    <name evidence="7" type="ORF">IMSHALPRED_004003</name>
</gene>
<accession>A0A8H3EKV1</accession>
<evidence type="ECO:0000313" key="8">
    <source>
        <dbReference type="Proteomes" id="UP000664534"/>
    </source>
</evidence>
<dbReference type="PANTHER" id="PTHR43004">
    <property type="entry name" value="TRK SYSTEM POTASSIUM UPTAKE PROTEIN"/>
    <property type="match status" value="1"/>
</dbReference>
<dbReference type="Gene3D" id="3.50.50.60">
    <property type="entry name" value="FAD/NAD(P)-binding domain"/>
    <property type="match status" value="1"/>
</dbReference>
<evidence type="ECO:0000256" key="4">
    <source>
        <dbReference type="ARBA" id="ARBA00023002"/>
    </source>
</evidence>
<keyword evidence="8" id="KW-1185">Reference proteome</keyword>
<dbReference type="InterPro" id="IPR050641">
    <property type="entry name" value="RIFMO-like"/>
</dbReference>
<dbReference type="GO" id="GO:0071949">
    <property type="term" value="F:FAD binding"/>
    <property type="evidence" value="ECO:0007669"/>
    <property type="project" value="InterPro"/>
</dbReference>
<evidence type="ECO:0000256" key="3">
    <source>
        <dbReference type="ARBA" id="ARBA00022827"/>
    </source>
</evidence>
<evidence type="ECO:0000256" key="2">
    <source>
        <dbReference type="ARBA" id="ARBA00022630"/>
    </source>
</evidence>
<dbReference type="SUPFAM" id="SSF54373">
    <property type="entry name" value="FAD-linked reductases, C-terminal domain"/>
    <property type="match status" value="1"/>
</dbReference>
<dbReference type="EMBL" id="CAJPDT010000002">
    <property type="protein sequence ID" value="CAF9905882.1"/>
    <property type="molecule type" value="Genomic_DNA"/>
</dbReference>
<evidence type="ECO:0008006" key="9">
    <source>
        <dbReference type="Google" id="ProtNLM"/>
    </source>
</evidence>
<protein>
    <recommendedName>
        <fullName evidence="9">Phenol 2-monooxygenase</fullName>
    </recommendedName>
</protein>
<dbReference type="Pfam" id="PF07976">
    <property type="entry name" value="Phe_hydrox_dim"/>
    <property type="match status" value="1"/>
</dbReference>
<proteinExistence type="inferred from homology"/>
<evidence type="ECO:0000259" key="5">
    <source>
        <dbReference type="Pfam" id="PF01494"/>
    </source>
</evidence>
<keyword evidence="3" id="KW-0274">FAD</keyword>
<dbReference type="PROSITE" id="PS51257">
    <property type="entry name" value="PROKAR_LIPOPROTEIN"/>
    <property type="match status" value="1"/>
</dbReference>
<dbReference type="SUPFAM" id="SSF51905">
    <property type="entry name" value="FAD/NAD(P)-binding domain"/>
    <property type="match status" value="1"/>
</dbReference>
<feature type="domain" description="Phenol hydroxylase-like C-terminal dimerisation" evidence="6">
    <location>
        <begin position="405"/>
        <end position="617"/>
    </location>
</feature>
<dbReference type="Proteomes" id="UP000664534">
    <property type="component" value="Unassembled WGS sequence"/>
</dbReference>
<keyword evidence="4" id="KW-0560">Oxidoreductase</keyword>
<dbReference type="SUPFAM" id="SSF52833">
    <property type="entry name" value="Thioredoxin-like"/>
    <property type="match status" value="1"/>
</dbReference>